<dbReference type="SUPFAM" id="SSF102198">
    <property type="entry name" value="Putative cyclase"/>
    <property type="match status" value="1"/>
</dbReference>
<dbReference type="Proteomes" id="UP001642406">
    <property type="component" value="Unassembled WGS sequence"/>
</dbReference>
<name>A0ABP0CNQ0_9PEZI</name>
<reference evidence="2 3" key="1">
    <citation type="submission" date="2024-01" db="EMBL/GenBank/DDBJ databases">
        <authorList>
            <person name="Allen C."/>
            <person name="Tagirdzhanova G."/>
        </authorList>
    </citation>
    <scope>NUCLEOTIDE SEQUENCE [LARGE SCALE GENOMIC DNA]</scope>
</reference>
<evidence type="ECO:0008006" key="4">
    <source>
        <dbReference type="Google" id="ProtNLM"/>
    </source>
</evidence>
<dbReference type="Gene3D" id="3.50.30.50">
    <property type="entry name" value="Putative cyclase"/>
    <property type="match status" value="1"/>
</dbReference>
<evidence type="ECO:0000313" key="3">
    <source>
        <dbReference type="Proteomes" id="UP001642406"/>
    </source>
</evidence>
<dbReference type="InterPro" id="IPR037175">
    <property type="entry name" value="KFase_sf"/>
</dbReference>
<dbReference type="PANTHER" id="PTHR34861">
    <property type="match status" value="1"/>
</dbReference>
<comment type="similarity">
    <text evidence="1">Belongs to the Cyclase 1 superfamily.</text>
</comment>
<evidence type="ECO:0000256" key="1">
    <source>
        <dbReference type="ARBA" id="ARBA00007865"/>
    </source>
</evidence>
<dbReference type="InterPro" id="IPR007325">
    <property type="entry name" value="KFase/CYL"/>
</dbReference>
<dbReference type="EMBL" id="CAWUHC010000119">
    <property type="protein sequence ID" value="CAK7233710.1"/>
    <property type="molecule type" value="Genomic_DNA"/>
</dbReference>
<dbReference type="Pfam" id="PF04199">
    <property type="entry name" value="Cyclase"/>
    <property type="match status" value="1"/>
</dbReference>
<comment type="caution">
    <text evidence="2">The sequence shown here is derived from an EMBL/GenBank/DDBJ whole genome shotgun (WGS) entry which is preliminary data.</text>
</comment>
<gene>
    <name evidence="2" type="ORF">SBRCBS47491_008704</name>
</gene>
<protein>
    <recommendedName>
        <fullName evidence="4">Cyclase</fullName>
    </recommendedName>
</protein>
<evidence type="ECO:0000313" key="2">
    <source>
        <dbReference type="EMBL" id="CAK7233710.1"/>
    </source>
</evidence>
<sequence>MEFPKYDDLPLIDFQGRKKRCAWGLFDKDGKNDVFGCLNKITPDVVANAASEVRDGVTISLNCPLRVSRKPGFGRKGLKHKVISFVDSPLKIHGYDDEIEFNTQCSSQWDALCHFYDQDLKRGYNDANPSIGDLVQEHGQEDNQAVFPTLNHWHLRGGLATRGVLIDYKAYMDRKGINYSPFSPHKVTVAVMDTIAREQGVTLQRGDVLILRTGYMESLQTIEDVDLQEHMASCPDSVGIEGSMEAVKWFWNHHFSAVAADNPGFEVMRPTVNGVDGSGTTADYVLHPNLLALLGIHIGELWDLKRLSEYCHKAGRFTFLLTSMPLNVPGACGSPPNAMALF</sequence>
<keyword evidence="3" id="KW-1185">Reference proteome</keyword>
<organism evidence="2 3">
    <name type="scientific">Sporothrix bragantina</name>
    <dbReference type="NCBI Taxonomy" id="671064"/>
    <lineage>
        <taxon>Eukaryota</taxon>
        <taxon>Fungi</taxon>
        <taxon>Dikarya</taxon>
        <taxon>Ascomycota</taxon>
        <taxon>Pezizomycotina</taxon>
        <taxon>Sordariomycetes</taxon>
        <taxon>Sordariomycetidae</taxon>
        <taxon>Ophiostomatales</taxon>
        <taxon>Ophiostomataceae</taxon>
        <taxon>Sporothrix</taxon>
    </lineage>
</organism>
<proteinExistence type="inferred from homology"/>
<accession>A0ABP0CNQ0</accession>
<dbReference type="PANTHER" id="PTHR34861:SF10">
    <property type="entry name" value="CYCLASE"/>
    <property type="match status" value="1"/>
</dbReference>